<keyword evidence="4" id="KW-1185">Reference proteome</keyword>
<dbReference type="PANTHER" id="PTHR35149">
    <property type="entry name" value="SLL5132 PROTEIN"/>
    <property type="match status" value="1"/>
</dbReference>
<feature type="domain" description="GmrSD restriction endonucleases C-terminal" evidence="2">
    <location>
        <begin position="496"/>
        <end position="583"/>
    </location>
</feature>
<evidence type="ECO:0008006" key="5">
    <source>
        <dbReference type="Google" id="ProtNLM"/>
    </source>
</evidence>
<dbReference type="OrthoDB" id="9798761at2"/>
<dbReference type="EMBL" id="LSNE01000003">
    <property type="protein sequence ID" value="KXI29579.1"/>
    <property type="molecule type" value="Genomic_DNA"/>
</dbReference>
<accession>A0A136A2V2</accession>
<dbReference type="RefSeq" id="WP_068372296.1">
    <property type="nucleotide sequence ID" value="NZ_LSNE01000003.1"/>
</dbReference>
<evidence type="ECO:0000259" key="1">
    <source>
        <dbReference type="Pfam" id="PF03235"/>
    </source>
</evidence>
<gene>
    <name evidence="3" type="ORF">AX660_05865</name>
</gene>
<dbReference type="Pfam" id="PF03235">
    <property type="entry name" value="GmrSD_N"/>
    <property type="match status" value="1"/>
</dbReference>
<dbReference type="STRING" id="1799789.AX660_05865"/>
<sequence>MNVRPEYKSFGELFAENNVFFTPKYQRDYSWESEQIEQFCGDIENALTALVEGNVSQHFFGGIVCSQEEGVGNRKIENMLVDGQQRLSTIIIFFSVIKSILLAYEGDEKDLAFRDDLLTDIHKYLVFEERVQREKVSHARLRIGNADNVFFQATIQGAEIARTRDSHKLIWSARQSFQAFLVDKLFENKTLTESLEVVDNIIKLFEESFLLIHIISTTVDDAYKLFMVLNDRGINLTEGELLKAHTIGNFDENNAHVIQITNDWDSILANDASSVSDFLRWIVTMLTGEHIPNSQVLERYKQDYLTSNLAPQDMANKVRFIKEACEKLKLLSDAEWPFESSNNTNQFHKTKLDWLVKKLKHTHSMPMLLAATYTTEVEFQKVVSETCKFFIRYKVISNLHAGLFSSLYPNKAKIIYTQRDRFSVALIQEAFRDVIASKDSENEYFTAGIASLAYSRKGDNRPLKYLMITIQENWDWLTNEPALGVRRRLHMEDKTAVFDFKNTSIEHLYPYSAREVDRNVDLEEVKNRIGNLVILDINTNASNKDSPFRDKIVNFTNSGIGIHEFVLEHDEWSHEQVELLRNKYIELSVRAFSF</sequence>
<organism evidence="3 4">
    <name type="scientific">Paraglaciecola hydrolytica</name>
    <dbReference type="NCBI Taxonomy" id="1799789"/>
    <lineage>
        <taxon>Bacteria</taxon>
        <taxon>Pseudomonadati</taxon>
        <taxon>Pseudomonadota</taxon>
        <taxon>Gammaproteobacteria</taxon>
        <taxon>Alteromonadales</taxon>
        <taxon>Alteromonadaceae</taxon>
        <taxon>Paraglaciecola</taxon>
    </lineage>
</organism>
<dbReference type="InterPro" id="IPR004919">
    <property type="entry name" value="GmrSD_N"/>
</dbReference>
<dbReference type="Pfam" id="PF07510">
    <property type="entry name" value="GmrSD_C"/>
    <property type="match status" value="1"/>
</dbReference>
<dbReference type="InterPro" id="IPR011089">
    <property type="entry name" value="GmrSD_C"/>
</dbReference>
<dbReference type="AlphaFoldDB" id="A0A136A2V2"/>
<reference evidence="4" key="1">
    <citation type="submission" date="2016-02" db="EMBL/GenBank/DDBJ databases">
        <authorList>
            <person name="Schultz-Johansen M."/>
            <person name="Glaring M.A."/>
            <person name="Bech P.K."/>
            <person name="Stougaard P."/>
        </authorList>
    </citation>
    <scope>NUCLEOTIDE SEQUENCE [LARGE SCALE GENOMIC DNA]</scope>
    <source>
        <strain evidence="4">S66</strain>
    </source>
</reference>
<feature type="domain" description="GmrSD restriction endonucleases N-terminal" evidence="1">
    <location>
        <begin position="11"/>
        <end position="246"/>
    </location>
</feature>
<comment type="caution">
    <text evidence="3">The sequence shown here is derived from an EMBL/GenBank/DDBJ whole genome shotgun (WGS) entry which is preliminary data.</text>
</comment>
<name>A0A136A2V2_9ALTE</name>
<evidence type="ECO:0000313" key="3">
    <source>
        <dbReference type="EMBL" id="KXI29579.1"/>
    </source>
</evidence>
<evidence type="ECO:0000259" key="2">
    <source>
        <dbReference type="Pfam" id="PF07510"/>
    </source>
</evidence>
<dbReference type="PANTHER" id="PTHR35149:SF1">
    <property type="entry name" value="DUF5655 DOMAIN-CONTAINING PROTEIN"/>
    <property type="match status" value="1"/>
</dbReference>
<dbReference type="Proteomes" id="UP000070299">
    <property type="component" value="Unassembled WGS sequence"/>
</dbReference>
<proteinExistence type="predicted"/>
<protein>
    <recommendedName>
        <fullName evidence="5">DUF262 domain-containing protein</fullName>
    </recommendedName>
</protein>
<evidence type="ECO:0000313" key="4">
    <source>
        <dbReference type="Proteomes" id="UP000070299"/>
    </source>
</evidence>